<name>A0A164QDU8_9AGAM</name>
<evidence type="ECO:0000313" key="3">
    <source>
        <dbReference type="Proteomes" id="UP000076722"/>
    </source>
</evidence>
<reference evidence="2 3" key="1">
    <citation type="journal article" date="2016" name="Mol. Biol. Evol.">
        <title>Comparative Genomics of Early-Diverging Mushroom-Forming Fungi Provides Insights into the Origins of Lignocellulose Decay Capabilities.</title>
        <authorList>
            <person name="Nagy L.G."/>
            <person name="Riley R."/>
            <person name="Tritt A."/>
            <person name="Adam C."/>
            <person name="Daum C."/>
            <person name="Floudas D."/>
            <person name="Sun H."/>
            <person name="Yadav J.S."/>
            <person name="Pangilinan J."/>
            <person name="Larsson K.H."/>
            <person name="Matsuura K."/>
            <person name="Barry K."/>
            <person name="Labutti K."/>
            <person name="Kuo R."/>
            <person name="Ohm R.A."/>
            <person name="Bhattacharya S.S."/>
            <person name="Shirouzu T."/>
            <person name="Yoshinaga Y."/>
            <person name="Martin F.M."/>
            <person name="Grigoriev I.V."/>
            <person name="Hibbett D.S."/>
        </authorList>
    </citation>
    <scope>NUCLEOTIDE SEQUENCE [LARGE SCALE GENOMIC DNA]</scope>
    <source>
        <strain evidence="2 3">HHB9708</strain>
    </source>
</reference>
<accession>A0A164QDU8</accession>
<feature type="compositionally biased region" description="Low complexity" evidence="1">
    <location>
        <begin position="257"/>
        <end position="271"/>
    </location>
</feature>
<protein>
    <submittedName>
        <fullName evidence="2">Uncharacterized protein</fullName>
    </submittedName>
</protein>
<sequence length="434" mass="47813">MAPKTFPSVSDGDKPCHHPDVVRIGIASGGLSGPDKACYEAYVRSDIRDDAQAQMGVRPTQPRWTLPSIEERRKAVADGVEHILANHHYIERYGDALVVTFIALPDTIQDRNLNFGDPPVFHPDHDIDIRILGPTWDPSFPAPQKRVVSLMASIFKNEIALPWALTRSLRRSNVPYLAETYDKLRSDLVHPDYKAPKFFMTPLTALFPEFAASGNAVGPLDHGLENLGELDEESEATITSLIEGLAGSQISAVSSVTSRTVSSPSRSTQSARPPPSSIGFGRPLVVRQNVAASKGKGKGKEVQLEIPVSPSKTRTPSETAARNRGIQDGLRLAEQLRDGEKEWDWDAVNMVVQNDSRIEAKLTQLQVSRALVLERTVLFIALGILHKDGSNAYSFSNYKEDKLPTGVTRFKRLEMPDWGLLRGPGLTLVNHLLH</sequence>
<organism evidence="2 3">
    <name type="scientific">Sistotremastrum niveocremeum HHB9708</name>
    <dbReference type="NCBI Taxonomy" id="1314777"/>
    <lineage>
        <taxon>Eukaryota</taxon>
        <taxon>Fungi</taxon>
        <taxon>Dikarya</taxon>
        <taxon>Basidiomycota</taxon>
        <taxon>Agaricomycotina</taxon>
        <taxon>Agaricomycetes</taxon>
        <taxon>Sistotremastrales</taxon>
        <taxon>Sistotremastraceae</taxon>
        <taxon>Sertulicium</taxon>
        <taxon>Sertulicium niveocremeum</taxon>
    </lineage>
</organism>
<evidence type="ECO:0000313" key="2">
    <source>
        <dbReference type="EMBL" id="KZS89571.1"/>
    </source>
</evidence>
<dbReference type="Proteomes" id="UP000076722">
    <property type="component" value="Unassembled WGS sequence"/>
</dbReference>
<proteinExistence type="predicted"/>
<keyword evidence="3" id="KW-1185">Reference proteome</keyword>
<feature type="region of interest" description="Disordered" evidence="1">
    <location>
        <begin position="257"/>
        <end position="281"/>
    </location>
</feature>
<evidence type="ECO:0000256" key="1">
    <source>
        <dbReference type="SAM" id="MobiDB-lite"/>
    </source>
</evidence>
<gene>
    <name evidence="2" type="ORF">SISNIDRAFT_489251</name>
</gene>
<dbReference type="EMBL" id="KV419427">
    <property type="protein sequence ID" value="KZS89571.1"/>
    <property type="molecule type" value="Genomic_DNA"/>
</dbReference>
<dbReference type="AlphaFoldDB" id="A0A164QDU8"/>